<organism evidence="2 3">
    <name type="scientific">Tectimicrobiota bacterium</name>
    <dbReference type="NCBI Taxonomy" id="2528274"/>
    <lineage>
        <taxon>Bacteria</taxon>
        <taxon>Pseudomonadati</taxon>
        <taxon>Nitrospinota/Tectimicrobiota group</taxon>
        <taxon>Candidatus Tectimicrobiota</taxon>
    </lineage>
</organism>
<evidence type="ECO:0000313" key="3">
    <source>
        <dbReference type="Proteomes" id="UP000712673"/>
    </source>
</evidence>
<dbReference type="AlphaFoldDB" id="A0A938B377"/>
<evidence type="ECO:0000313" key="2">
    <source>
        <dbReference type="EMBL" id="MBM3223528.1"/>
    </source>
</evidence>
<name>A0A938B377_UNCTE</name>
<dbReference type="EMBL" id="VGLS01000156">
    <property type="protein sequence ID" value="MBM3223528.1"/>
    <property type="molecule type" value="Genomic_DNA"/>
</dbReference>
<dbReference type="InterPro" id="IPR008928">
    <property type="entry name" value="6-hairpin_glycosidase_sf"/>
</dbReference>
<dbReference type="GO" id="GO:0009311">
    <property type="term" value="P:oligosaccharide metabolic process"/>
    <property type="evidence" value="ECO:0007669"/>
    <property type="project" value="InterPro"/>
</dbReference>
<dbReference type="InterPro" id="IPR012341">
    <property type="entry name" value="6hp_glycosidase-like_sf"/>
</dbReference>
<feature type="domain" description="Glycosyl hydrolase family 63 C-terminal" evidence="1">
    <location>
        <begin position="109"/>
        <end position="198"/>
    </location>
</feature>
<proteinExistence type="predicted"/>
<dbReference type="InterPro" id="IPR004888">
    <property type="entry name" value="Glycoside_hydrolase_63"/>
</dbReference>
<dbReference type="PANTHER" id="PTHR10412:SF10">
    <property type="entry name" value="GLYCOSYL HYDROLASE FAMILY 63 C-TERMINAL DOMAIN-CONTAINING PROTEIN"/>
    <property type="match status" value="1"/>
</dbReference>
<dbReference type="SUPFAM" id="SSF48208">
    <property type="entry name" value="Six-hairpin glycosidases"/>
    <property type="match status" value="1"/>
</dbReference>
<feature type="non-terminal residue" evidence="2">
    <location>
        <position position="1"/>
    </location>
</feature>
<dbReference type="PANTHER" id="PTHR10412">
    <property type="entry name" value="MANNOSYL-OLIGOSACCHARIDE GLUCOSIDASE"/>
    <property type="match status" value="1"/>
</dbReference>
<protein>
    <submittedName>
        <fullName evidence="2">Glucosidase</fullName>
    </submittedName>
</protein>
<dbReference type="Gene3D" id="1.50.10.10">
    <property type="match status" value="1"/>
</dbReference>
<evidence type="ECO:0000259" key="1">
    <source>
        <dbReference type="Pfam" id="PF03200"/>
    </source>
</evidence>
<sequence>ASKFFEHFVHIAHAMDDMGGHTLWNAEDGFFYDVLYLPDRTRHPLKVRSMVGLIPLFAVETLEADIVEKLPGFQRRMRWFIDNNPELSEHIDTMTTPGGSLRRLLAITTRDRLQRVLQYLLDPEEFLSPYGIRALSQFHQAHPYKLTVHGIEHRVDYEPAESTTALFGGNSNWRGPIWFPVNYLLIESLQKFHHFYGETMRVDFPTGSGHQMNLWAVAAELSRRLTRIFLRDATGLRPVYGGTSLFQHDPHWRDLLLFYEYFHGDNGAGIGASHQTGWTALVAKLLQQSGA</sequence>
<dbReference type="InterPro" id="IPR031335">
    <property type="entry name" value="Glyco_hydro_63_C"/>
</dbReference>
<dbReference type="Proteomes" id="UP000712673">
    <property type="component" value="Unassembled WGS sequence"/>
</dbReference>
<dbReference type="Pfam" id="PF03200">
    <property type="entry name" value="Glyco_hydro_63"/>
    <property type="match status" value="1"/>
</dbReference>
<gene>
    <name evidence="2" type="ORF">FJZ47_06985</name>
</gene>
<dbReference type="GO" id="GO:0004573">
    <property type="term" value="F:Glc3Man9GlcNAc2 oligosaccharide glucosidase activity"/>
    <property type="evidence" value="ECO:0007669"/>
    <property type="project" value="InterPro"/>
</dbReference>
<accession>A0A938B377</accession>
<reference evidence="2" key="1">
    <citation type="submission" date="2019-03" db="EMBL/GenBank/DDBJ databases">
        <title>Lake Tanganyika Metagenome-Assembled Genomes (MAGs).</title>
        <authorList>
            <person name="Tran P."/>
        </authorList>
    </citation>
    <scope>NUCLEOTIDE SEQUENCE</scope>
    <source>
        <strain evidence="2">K_DeepCast_65m_m2_066</strain>
    </source>
</reference>
<comment type="caution">
    <text evidence="2">The sequence shown here is derived from an EMBL/GenBank/DDBJ whole genome shotgun (WGS) entry which is preliminary data.</text>
</comment>